<reference evidence="1 2" key="1">
    <citation type="submission" date="2021-12" db="EMBL/GenBank/DDBJ databases">
        <title>Genome sequencing of bacteria with rrn-lacking chromosome and rrn-plasmid.</title>
        <authorList>
            <person name="Anda M."/>
            <person name="Iwasaki W."/>
        </authorList>
    </citation>
    <scope>NUCLEOTIDE SEQUENCE [LARGE SCALE GENOMIC DNA]</scope>
    <source>
        <strain evidence="1 2">DSM 100852</strain>
        <plasmid evidence="1 2">pFA1</plasmid>
    </source>
</reference>
<name>A0AAU9CH36_9BACT</name>
<proteinExistence type="predicted"/>
<dbReference type="InterPro" id="IPR025345">
    <property type="entry name" value="DUF4249"/>
</dbReference>
<geneLocation type="plasmid" evidence="1 2">
    <name>pFA1</name>
</geneLocation>
<dbReference type="Pfam" id="PF14054">
    <property type="entry name" value="DUF4249"/>
    <property type="match status" value="1"/>
</dbReference>
<evidence type="ECO:0008006" key="3">
    <source>
        <dbReference type="Google" id="ProtNLM"/>
    </source>
</evidence>
<accession>A0AAU9CH36</accession>
<keyword evidence="2" id="KW-1185">Reference proteome</keyword>
<dbReference type="AlphaFoldDB" id="A0AAU9CH36"/>
<sequence>MRILFLLACIVLVSTSCTEVIDVDLNDGQERLVIEASIDWEKGTEGKTQSIKLSHSTPFYSQNGGRPAEGATVKITKTDDNKVFLFEDSGNGLYTTQVFEPAVGVEYALEIVYNGKTYIAKETMYGVSEIDSIEENKEGGFGGDEIEIEVFAKDPEDERNYYFCEFSLENGKKLSQDVRNDEFENGNRVRFDYEWEDDPAGELINVKLYGISKNYYNFMGILIEQSEGQDGPFPTVPVPLKGNCLNKDNPDEEVLGYFRLSQFVRGQHKLSE</sequence>
<keyword evidence="1" id="KW-0614">Plasmid</keyword>
<evidence type="ECO:0000313" key="2">
    <source>
        <dbReference type="Proteomes" id="UP001348817"/>
    </source>
</evidence>
<dbReference type="Proteomes" id="UP001348817">
    <property type="component" value="Plasmid pFA1"/>
</dbReference>
<dbReference type="RefSeq" id="WP_338394994.1">
    <property type="nucleotide sequence ID" value="NZ_AP025315.1"/>
</dbReference>
<evidence type="ECO:0000313" key="1">
    <source>
        <dbReference type="EMBL" id="BDD11504.1"/>
    </source>
</evidence>
<organism evidence="1 2">
    <name type="scientific">Fulvitalea axinellae</name>
    <dbReference type="NCBI Taxonomy" id="1182444"/>
    <lineage>
        <taxon>Bacteria</taxon>
        <taxon>Pseudomonadati</taxon>
        <taxon>Bacteroidota</taxon>
        <taxon>Cytophagia</taxon>
        <taxon>Cytophagales</taxon>
        <taxon>Persicobacteraceae</taxon>
        <taxon>Fulvitalea</taxon>
    </lineage>
</organism>
<dbReference type="PROSITE" id="PS51257">
    <property type="entry name" value="PROKAR_LIPOPROTEIN"/>
    <property type="match status" value="1"/>
</dbReference>
<dbReference type="EMBL" id="AP025315">
    <property type="protein sequence ID" value="BDD11504.1"/>
    <property type="molecule type" value="Genomic_DNA"/>
</dbReference>
<gene>
    <name evidence="1" type="ORF">FUAX_39360</name>
</gene>
<protein>
    <recommendedName>
        <fullName evidence="3">DUF4249 domain-containing protein</fullName>
    </recommendedName>
</protein>
<dbReference type="KEGG" id="fax:FUAX_39360"/>